<reference evidence="1" key="1">
    <citation type="submission" date="2020-08" db="EMBL/GenBank/DDBJ databases">
        <title>Genomic Encyclopedia of Type Strains, Phase IV (KMG-IV): sequencing the most valuable type-strain genomes for metagenomic binning, comparative biology and taxonomic classification.</title>
        <authorList>
            <person name="Goeker M."/>
        </authorList>
    </citation>
    <scope>NUCLEOTIDE SEQUENCE [LARGE SCALE GENOMIC DNA]</scope>
    <source>
        <strain evidence="1">DSM 105720</strain>
    </source>
</reference>
<sequence length="462" mass="53037">MHFGFFKIQVWSARKLIYGLVFFVLVFYPITQASADKSDYFCQYESDYYLCDEKNKCLPDDDNISSSEPIVLHFRVSSSYLDANYMSNTRSLNILRRALSNKDFVANIKKITISATASPEGSIAGNKVLAEDRALSLKSHLLQNYPFLHADEIQTFPTGENWSGLREMVEADINVPHRDEVLHIIDGPLDTEQKKIALSRLPDNAYGYIIQNIYPDLRGVVACMIYYNKTNTNPIVIYDTIRVADKPQIIEVVRVDTVYIEKQAMVMEKLEPKDEDRNRKIRYIALKTNIAYDALFLPNVALEFALGNRWTLEVEGMWSWWNTDDSRRYYHRIQSGGIEVRKWLGSKSKTPFTGHYFGLYGMGGTYDIKYNTDTGYLSDCSYSAGLSYGYAFPIAKRLNLEFGIGVGYLGGEYKKYTFDPEFNRYPWQSTHSRTYFGPTKAKISLVWLIGSGVNVNKLKGRR</sequence>
<name>A0A840D1U0_9BACE</name>
<evidence type="ECO:0000313" key="1">
    <source>
        <dbReference type="EMBL" id="MBB4045586.1"/>
    </source>
</evidence>
<dbReference type="RefSeq" id="WP_183209262.1">
    <property type="nucleotide sequence ID" value="NZ_JACIER010000016.1"/>
</dbReference>
<dbReference type="InterPro" id="IPR021958">
    <property type="entry name" value="DUF3575"/>
</dbReference>
<accession>A0A840D1U0</accession>
<evidence type="ECO:0008006" key="3">
    <source>
        <dbReference type="Google" id="ProtNLM"/>
    </source>
</evidence>
<evidence type="ECO:0000313" key="2">
    <source>
        <dbReference type="Proteomes" id="UP000560658"/>
    </source>
</evidence>
<gene>
    <name evidence="1" type="ORF">GGR06_003401</name>
</gene>
<dbReference type="AlphaFoldDB" id="A0A840D1U0"/>
<dbReference type="EMBL" id="JACIER010000016">
    <property type="protein sequence ID" value="MBB4045586.1"/>
    <property type="molecule type" value="Genomic_DNA"/>
</dbReference>
<dbReference type="Proteomes" id="UP000560658">
    <property type="component" value="Unassembled WGS sequence"/>
</dbReference>
<protein>
    <recommendedName>
        <fullName evidence="3">DUF3575 domain-containing protein</fullName>
    </recommendedName>
</protein>
<comment type="caution">
    <text evidence="1">The sequence shown here is derived from an EMBL/GenBank/DDBJ whole genome shotgun (WGS) entry which is preliminary data.</text>
</comment>
<organism evidence="1 2">
    <name type="scientific">Bacteroides reticulotermitis</name>
    <dbReference type="NCBI Taxonomy" id="1133319"/>
    <lineage>
        <taxon>Bacteria</taxon>
        <taxon>Pseudomonadati</taxon>
        <taxon>Bacteroidota</taxon>
        <taxon>Bacteroidia</taxon>
        <taxon>Bacteroidales</taxon>
        <taxon>Bacteroidaceae</taxon>
        <taxon>Bacteroides</taxon>
    </lineage>
</organism>
<proteinExistence type="predicted"/>
<keyword evidence="2" id="KW-1185">Reference proteome</keyword>
<dbReference type="Pfam" id="PF12099">
    <property type="entry name" value="DUF3575"/>
    <property type="match status" value="1"/>
</dbReference>